<evidence type="ECO:0000256" key="1">
    <source>
        <dbReference type="SAM" id="SignalP"/>
    </source>
</evidence>
<gene>
    <name evidence="2" type="ORF">MBM_04127</name>
</gene>
<dbReference type="OMA" id="CYYNFNV"/>
<reference evidence="2 3" key="1">
    <citation type="journal article" date="2012" name="BMC Genomics">
        <title>Sequencing the genome of Marssonina brunnea reveals fungus-poplar co-evolution.</title>
        <authorList>
            <person name="Zhu S."/>
            <person name="Cao Y.-Z."/>
            <person name="Jiang C."/>
            <person name="Tan B.-Y."/>
            <person name="Wang Z."/>
            <person name="Feng S."/>
            <person name="Zhang L."/>
            <person name="Su X.-H."/>
            <person name="Brejova B."/>
            <person name="Vinar T."/>
            <person name="Xu M."/>
            <person name="Wang M.-X."/>
            <person name="Zhang S.-G."/>
            <person name="Huang M.-R."/>
            <person name="Wu R."/>
            <person name="Zhou Y."/>
        </authorList>
    </citation>
    <scope>NUCLEOTIDE SEQUENCE [LARGE SCALE GENOMIC DNA]</scope>
    <source>
        <strain evidence="2 3">MB_m1</strain>
    </source>
</reference>
<dbReference type="HOGENOM" id="CLU_113831_1_0_1"/>
<protein>
    <submittedName>
        <fullName evidence="2">Uncharacterized protein</fullName>
    </submittedName>
</protein>
<keyword evidence="1" id="KW-0732">Signal</keyword>
<dbReference type="KEGG" id="mbe:MBM_04127"/>
<proteinExistence type="predicted"/>
<evidence type="ECO:0000313" key="3">
    <source>
        <dbReference type="Proteomes" id="UP000006753"/>
    </source>
</evidence>
<keyword evidence="3" id="KW-1185">Reference proteome</keyword>
<dbReference type="GeneID" id="18760062"/>
<evidence type="ECO:0000313" key="2">
    <source>
        <dbReference type="EMBL" id="EKD17758.1"/>
    </source>
</evidence>
<feature type="chain" id="PRO_5003853395" evidence="1">
    <location>
        <begin position="24"/>
        <end position="156"/>
    </location>
</feature>
<dbReference type="InParanoid" id="K1XAN0"/>
<accession>K1XAN0</accession>
<name>K1XAN0_MARBU</name>
<dbReference type="EMBL" id="JH921435">
    <property type="protein sequence ID" value="EKD17758.1"/>
    <property type="molecule type" value="Genomic_DNA"/>
</dbReference>
<sequence>MLFNTKSIAASLLSLAAVGTCQVNDPNYYWTVSEWNAGTARRGDFYSFNITGFAYLDVPSFSAFCSGEIVGAPLAYCAVNDNNLANRGVAARLLPSVGGDPNIQVSYQFTDVATNAYYNYTGNATTKFTQSVSPPLTFTISPNTSFGVGGALTREG</sequence>
<dbReference type="eggNOG" id="ENOG502SW1Z">
    <property type="taxonomic scope" value="Eukaryota"/>
</dbReference>
<dbReference type="AlphaFoldDB" id="K1XAN0"/>
<feature type="signal peptide" evidence="1">
    <location>
        <begin position="1"/>
        <end position="23"/>
    </location>
</feature>
<dbReference type="Proteomes" id="UP000006753">
    <property type="component" value="Unassembled WGS sequence"/>
</dbReference>
<dbReference type="OrthoDB" id="3508922at2759"/>
<organism evidence="2 3">
    <name type="scientific">Marssonina brunnea f. sp. multigermtubi (strain MB_m1)</name>
    <name type="common">Marssonina leaf spot fungus</name>
    <dbReference type="NCBI Taxonomy" id="1072389"/>
    <lineage>
        <taxon>Eukaryota</taxon>
        <taxon>Fungi</taxon>
        <taxon>Dikarya</taxon>
        <taxon>Ascomycota</taxon>
        <taxon>Pezizomycotina</taxon>
        <taxon>Leotiomycetes</taxon>
        <taxon>Helotiales</taxon>
        <taxon>Drepanopezizaceae</taxon>
        <taxon>Drepanopeziza</taxon>
    </lineage>
</organism>